<dbReference type="GO" id="GO:0005886">
    <property type="term" value="C:plasma membrane"/>
    <property type="evidence" value="ECO:0007669"/>
    <property type="project" value="UniProtKB-SubCell"/>
</dbReference>
<evidence type="ECO:0000256" key="7">
    <source>
        <dbReference type="ARBA" id="ARBA00023288"/>
    </source>
</evidence>
<dbReference type="GO" id="GO:0098552">
    <property type="term" value="C:side of membrane"/>
    <property type="evidence" value="ECO:0007669"/>
    <property type="project" value="UniProtKB-KW"/>
</dbReference>
<dbReference type="AlphaFoldDB" id="M4SWI0"/>
<dbReference type="EMBL" id="KX701072">
    <property type="protein sequence ID" value="APD75028.1"/>
    <property type="molecule type" value="Genomic_DNA"/>
</dbReference>
<dbReference type="InterPro" id="IPR001812">
    <property type="entry name" value="Trypano_VSG_A_N_dom"/>
</dbReference>
<dbReference type="Gene3D" id="1.10.470.10">
    <property type="entry name" value="Variant Surface Glycoprotein, subunit A, domain 2"/>
    <property type="match status" value="1"/>
</dbReference>
<keyword evidence="8" id="KW-0175">Coiled coil</keyword>
<keyword evidence="4" id="KW-0336">GPI-anchor</keyword>
<evidence type="ECO:0000256" key="1">
    <source>
        <dbReference type="ARBA" id="ARBA00002523"/>
    </source>
</evidence>
<evidence type="ECO:0000313" key="12">
    <source>
        <dbReference type="EMBL" id="APD75028.1"/>
    </source>
</evidence>
<dbReference type="Gene3D" id="4.10.110.20">
    <property type="entry name" value="Variant surface glycoprotein MITAT 1.2, VSG 221, C-terminal domain"/>
    <property type="match status" value="1"/>
</dbReference>
<evidence type="ECO:0000256" key="9">
    <source>
        <dbReference type="SAM" id="MobiDB-lite"/>
    </source>
</evidence>
<protein>
    <submittedName>
        <fullName evidence="12">Variant surface glycoprotein 1125.4818</fullName>
    </submittedName>
    <submittedName>
        <fullName evidence="11">Variant surface glycoprotein 3048</fullName>
    </submittedName>
</protein>
<accession>M4SWI0</accession>
<feature type="coiled-coil region" evidence="8">
    <location>
        <begin position="370"/>
        <end position="397"/>
    </location>
</feature>
<evidence type="ECO:0000259" key="10">
    <source>
        <dbReference type="Pfam" id="PF00913"/>
    </source>
</evidence>
<dbReference type="Pfam" id="PF00913">
    <property type="entry name" value="Trypan_glycop"/>
    <property type="match status" value="1"/>
</dbReference>
<evidence type="ECO:0000313" key="11">
    <source>
        <dbReference type="EMBL" id="AGH59097.1"/>
    </source>
</evidence>
<comment type="function">
    <text evidence="1">VSG forms a coat on the surface of the parasite. The trypanosome evades the immune response of the host by expressing a series of antigenically distinct VSGs from an estimated 1000 VSG genes.</text>
</comment>
<feature type="region of interest" description="Disordered" evidence="9">
    <location>
        <begin position="420"/>
        <end position="451"/>
    </location>
</feature>
<dbReference type="EMBL" id="KC611666">
    <property type="protein sequence ID" value="AGH59097.1"/>
    <property type="molecule type" value="Genomic_DNA"/>
</dbReference>
<reference evidence="12" key="3">
    <citation type="submission" date="2016-08" db="EMBL/GenBank/DDBJ databases">
        <title>VSG repertoire of Trypanosoma brucei EATRO 1125.</title>
        <authorList>
            <person name="Cross G.A."/>
        </authorList>
    </citation>
    <scope>NUCLEOTIDE SEQUENCE</scope>
    <source>
        <strain evidence="12">EATRO 1125</strain>
    </source>
</reference>
<proteinExistence type="predicted"/>
<evidence type="ECO:0000256" key="5">
    <source>
        <dbReference type="ARBA" id="ARBA00023136"/>
    </source>
</evidence>
<keyword evidence="6" id="KW-0325">Glycoprotein</keyword>
<keyword evidence="7" id="KW-0449">Lipoprotein</keyword>
<keyword evidence="3" id="KW-1003">Cell membrane</keyword>
<evidence type="ECO:0000256" key="4">
    <source>
        <dbReference type="ARBA" id="ARBA00022622"/>
    </source>
</evidence>
<sequence length="451" mass="46964">MAFFLLVTQQAAPTGATLKKAAYLEACSLAQTLQALPGLAALQTTTAKQSLQNLAETAARPTAVAEVETDAATALVISAVAAELAKHANDQTSVLLGEAAASIKQVATTQQVAGGILEFYHMLSVAASSNTGGCLNDNSDDGTNLVTEQSALTGCDFGVPAYSEAPQTTIENAITPTGFSALKGTTVKGSGSGAAKCVLFQDAGAGTSKLFQVAKQIKLAAGTLDVNTASTLTVPTNSGSTLNTGGTVGRSSLLQAAHSDSKAIIANGKVPTAEDGKEAAKNIVLGLQLKTTLAKLLQKLDNADSNEGYEAKAATAIDNVFGAKAADFDSKWTAFMETNVESSKNKGKTEVQVSSLANFKELTDVLLYYRAKDKLKIASLQNEIKELKKGKKEATKITETDETCKAKGTGDNCKNGCKVEGEGTEKKCAKDPEYELNREEEEKNTGKRNTT</sequence>
<feature type="domain" description="Trypanosome variant surface glycoprotein A-type N-terminal" evidence="10">
    <location>
        <begin position="5"/>
        <end position="369"/>
    </location>
</feature>
<organism evidence="11">
    <name type="scientific">Trypanosoma brucei</name>
    <dbReference type="NCBI Taxonomy" id="5691"/>
    <lineage>
        <taxon>Eukaryota</taxon>
        <taxon>Discoba</taxon>
        <taxon>Euglenozoa</taxon>
        <taxon>Kinetoplastea</taxon>
        <taxon>Metakinetoplastina</taxon>
        <taxon>Trypanosomatida</taxon>
        <taxon>Trypanosomatidae</taxon>
        <taxon>Trypanosoma</taxon>
    </lineage>
</organism>
<evidence type="ECO:0000256" key="3">
    <source>
        <dbReference type="ARBA" id="ARBA00022475"/>
    </source>
</evidence>
<dbReference type="SUPFAM" id="SSF118251">
    <property type="entry name" value="Variant surface glycoprotein MITAT 1.2, VSG 221, C-terminal domain"/>
    <property type="match status" value="1"/>
</dbReference>
<dbReference type="GO" id="GO:0042783">
    <property type="term" value="P:symbiont-mediated evasion of host immune response"/>
    <property type="evidence" value="ECO:0007669"/>
    <property type="project" value="InterPro"/>
</dbReference>
<feature type="compositionally biased region" description="Basic and acidic residues" evidence="9">
    <location>
        <begin position="420"/>
        <end position="445"/>
    </location>
</feature>
<keyword evidence="5" id="KW-0472">Membrane</keyword>
<dbReference type="SUPFAM" id="SSF58087">
    <property type="entry name" value="Variant surface glycoprotein (N-terminal domain)"/>
    <property type="match status" value="1"/>
</dbReference>
<dbReference type="Gene3D" id="3.90.150.10">
    <property type="entry name" value="Variant Surface Glycoprotein, subunit A domain 1"/>
    <property type="match status" value="1"/>
</dbReference>
<evidence type="ECO:0000256" key="2">
    <source>
        <dbReference type="ARBA" id="ARBA00004609"/>
    </source>
</evidence>
<dbReference type="InterPro" id="IPR027446">
    <property type="entry name" value="VSG_C_dom_sf"/>
</dbReference>
<evidence type="ECO:0000256" key="8">
    <source>
        <dbReference type="SAM" id="Coils"/>
    </source>
</evidence>
<reference evidence="11" key="2">
    <citation type="journal article" date="2014" name="Mol. Biochem. Parasitol.">
        <title>Capturing the variant surface glycoprotein repertoire (the VSGnome) of Trypanosoma brucei Lister 427.</title>
        <authorList>
            <person name="Cross G.A."/>
            <person name="Kim H.S."/>
            <person name="Wickstead B."/>
        </authorList>
    </citation>
    <scope>NUCLEOTIDE SEQUENCE</scope>
    <source>
        <strain evidence="11">Lister 427</strain>
    </source>
</reference>
<feature type="non-terminal residue" evidence="11">
    <location>
        <position position="1"/>
    </location>
</feature>
<comment type="subcellular location">
    <subcellularLocation>
        <location evidence="2">Cell membrane</location>
        <topology evidence="2">Lipid-anchor</topology>
        <topology evidence="2">GPI-anchor</topology>
    </subcellularLocation>
</comment>
<evidence type="ECO:0000256" key="6">
    <source>
        <dbReference type="ARBA" id="ARBA00023180"/>
    </source>
</evidence>
<name>M4SWI0_9TRYP</name>
<reference evidence="11" key="1">
    <citation type="submission" date="2013-02" db="EMBL/GenBank/DDBJ databases">
        <authorList>
            <person name="Cross G.A.M."/>
            <person name="Kim H.-S."/>
            <person name="Wickstead B."/>
        </authorList>
    </citation>
    <scope>NUCLEOTIDE SEQUENCE</scope>
    <source>
        <strain evidence="11">Lister 427</strain>
    </source>
</reference>